<comment type="caution">
    <text evidence="11">Lacks conserved residue(s) required for the propagation of feature annotation.</text>
</comment>
<keyword evidence="10" id="KW-0325">Glycoprotein</keyword>
<dbReference type="PROSITE" id="PS00010">
    <property type="entry name" value="ASX_HYDROXYL"/>
    <property type="match status" value="4"/>
</dbReference>
<evidence type="ECO:0000313" key="15">
    <source>
        <dbReference type="Proteomes" id="UP001195483"/>
    </source>
</evidence>
<feature type="domain" description="EGF-like" evidence="12">
    <location>
        <begin position="1152"/>
        <end position="1191"/>
    </location>
</feature>
<comment type="subcellular location">
    <subcellularLocation>
        <location evidence="1">Membrane</location>
        <topology evidence="1">Single-pass type I membrane protein</topology>
    </subcellularLocation>
</comment>
<dbReference type="InterPro" id="IPR051495">
    <property type="entry name" value="Epithelial_Barrier/Signaling"/>
</dbReference>
<evidence type="ECO:0000256" key="8">
    <source>
        <dbReference type="ARBA" id="ARBA00023157"/>
    </source>
</evidence>
<evidence type="ECO:0000256" key="9">
    <source>
        <dbReference type="ARBA" id="ARBA00023170"/>
    </source>
</evidence>
<accession>A0AAE0STD4</accession>
<dbReference type="InterPro" id="IPR009030">
    <property type="entry name" value="Growth_fac_rcpt_cys_sf"/>
</dbReference>
<dbReference type="InterPro" id="IPR003886">
    <property type="entry name" value="NIDO_dom"/>
</dbReference>
<dbReference type="SUPFAM" id="SSF57184">
    <property type="entry name" value="Growth factor receptor domain"/>
    <property type="match status" value="1"/>
</dbReference>
<dbReference type="SMART" id="SM00179">
    <property type="entry name" value="EGF_CA"/>
    <property type="match status" value="7"/>
</dbReference>
<evidence type="ECO:0000259" key="12">
    <source>
        <dbReference type="PROSITE" id="PS50026"/>
    </source>
</evidence>
<dbReference type="EMBL" id="JAEAOA010000363">
    <property type="protein sequence ID" value="KAK3597248.1"/>
    <property type="molecule type" value="Genomic_DNA"/>
</dbReference>
<comment type="caution">
    <text evidence="14">The sequence shown here is derived from an EMBL/GenBank/DDBJ whole genome shotgun (WGS) entry which is preliminary data.</text>
</comment>
<evidence type="ECO:0000256" key="11">
    <source>
        <dbReference type="PROSITE-ProRule" id="PRU00076"/>
    </source>
</evidence>
<reference evidence="14" key="3">
    <citation type="submission" date="2023-05" db="EMBL/GenBank/DDBJ databases">
        <authorList>
            <person name="Smith C.H."/>
        </authorList>
    </citation>
    <scope>NUCLEOTIDE SEQUENCE</scope>
    <source>
        <strain evidence="14">CHS0354</strain>
        <tissue evidence="14">Mantle</tissue>
    </source>
</reference>
<dbReference type="PROSITE" id="PS50026">
    <property type="entry name" value="EGF_3"/>
    <property type="match status" value="2"/>
</dbReference>
<keyword evidence="2 11" id="KW-0245">EGF-like domain</keyword>
<feature type="domain" description="EGF-like" evidence="12">
    <location>
        <begin position="1067"/>
        <end position="1104"/>
    </location>
</feature>
<evidence type="ECO:0000256" key="3">
    <source>
        <dbReference type="ARBA" id="ARBA00022583"/>
    </source>
</evidence>
<evidence type="ECO:0000256" key="10">
    <source>
        <dbReference type="ARBA" id="ARBA00023180"/>
    </source>
</evidence>
<dbReference type="InterPro" id="IPR001881">
    <property type="entry name" value="EGF-like_Ca-bd_dom"/>
</dbReference>
<evidence type="ECO:0000256" key="4">
    <source>
        <dbReference type="ARBA" id="ARBA00022692"/>
    </source>
</evidence>
<dbReference type="Pfam" id="PF06119">
    <property type="entry name" value="NIDO"/>
    <property type="match status" value="1"/>
</dbReference>
<evidence type="ECO:0000313" key="14">
    <source>
        <dbReference type="EMBL" id="KAK3597248.1"/>
    </source>
</evidence>
<keyword evidence="6" id="KW-1133">Transmembrane helix</keyword>
<evidence type="ECO:0000256" key="7">
    <source>
        <dbReference type="ARBA" id="ARBA00023136"/>
    </source>
</evidence>
<keyword evidence="4" id="KW-0812">Transmembrane</keyword>
<dbReference type="PROSITE" id="PS51233">
    <property type="entry name" value="VWFD"/>
    <property type="match status" value="1"/>
</dbReference>
<dbReference type="GO" id="GO:0016020">
    <property type="term" value="C:membrane"/>
    <property type="evidence" value="ECO:0007669"/>
    <property type="project" value="UniProtKB-SubCell"/>
</dbReference>
<dbReference type="InterPro" id="IPR000152">
    <property type="entry name" value="EGF-type_Asp/Asn_hydroxyl_site"/>
</dbReference>
<dbReference type="Pfam" id="PF00094">
    <property type="entry name" value="VWD"/>
    <property type="match status" value="1"/>
</dbReference>
<dbReference type="SMART" id="SM00539">
    <property type="entry name" value="NIDO"/>
    <property type="match status" value="1"/>
</dbReference>
<dbReference type="SUPFAM" id="SSF57196">
    <property type="entry name" value="EGF/Laminin"/>
    <property type="match status" value="4"/>
</dbReference>
<dbReference type="InterPro" id="IPR018097">
    <property type="entry name" value="EGF_Ca-bd_CS"/>
</dbReference>
<feature type="domain" description="VWFD" evidence="13">
    <location>
        <begin position="393"/>
        <end position="601"/>
    </location>
</feature>
<keyword evidence="8" id="KW-1015">Disulfide bond</keyword>
<dbReference type="PANTHER" id="PTHR13802">
    <property type="entry name" value="MUCIN 4-RELATED"/>
    <property type="match status" value="1"/>
</dbReference>
<keyword evidence="7" id="KW-0472">Membrane</keyword>
<keyword evidence="5" id="KW-0677">Repeat</keyword>
<dbReference type="GO" id="GO:0006897">
    <property type="term" value="P:endocytosis"/>
    <property type="evidence" value="ECO:0007669"/>
    <property type="project" value="UniProtKB-KW"/>
</dbReference>
<evidence type="ECO:0000256" key="5">
    <source>
        <dbReference type="ARBA" id="ARBA00022737"/>
    </source>
</evidence>
<dbReference type="Pfam" id="PF12662">
    <property type="entry name" value="cEGF"/>
    <property type="match status" value="1"/>
</dbReference>
<dbReference type="PROSITE" id="PS01186">
    <property type="entry name" value="EGF_2"/>
    <property type="match status" value="3"/>
</dbReference>
<sequence length="1234" mass="137218">MVPKIVEITTISPRGFMKSDLAEYPSIPGAWYVNISWTPSTSDANNLHFLCFKATDELGLASQQRCINIIVSPDIVIDGSNEHQFQYGSYYKDGMMSIKDGKCKLVSKESYVPIFRSNYTNIFVCISGIVTFDAPFESPGTDDGSNLKGRAILAPYFTDIDTESLIHGGNVYYHVYNVMNEEINDAINIKTAEEIIRQIHRDVEDFKTTFALFVTWQDVLPYQAEWRNKERMNFQLALITDGLYTFAFYIYIKDRMKLSAEQVFIGFTSKDGEMYTDYRSFMKPVLRMDKEAQSYGYMGLLHYRLTFPSPGSENPYQRCINLYLNESKNKEIYNNESGPDAGGFIRYHPYRRGLEHQTYDIGMRNICCVENKLCSLYYSVRPIGKCYTIPPAWHAPARGDPHIKTLDGNNYTFNGWGEFTLLKLNSSFQEFELQARTSRAVKKNGNLSDATVFSAFAARDKYDARIHIEMNADKTGLIVYARMASDLMLTDYTRDYMNFNTDFNIVSSYLSLSRNKETNDLRAVFSSGIGFTVGISVNMLNIDVVIPEKFRGMTSGLLGNFDGNPANDFQCKNGTILTDTMQERRIYEFGKTWAVEANQSAFWYPRGKGFYDYAYLNYTPKFLEDADNRTVANAQAYCGSEEEECIFDLVFTGNEAVANNTRSLGQVARETEKTLANQVPTLSGPTNVNITANRSLTYELHAIDDGEVTYQILDGHAFANITQQTNGSAVVHLLLSEGNPINVIVTVVDNFGVQASPHQPTIVFCSNCSRRGTCDFGNYLDDIRTTFTFKYASCKCEPYWDGPDCHDDRDGCATHPCSSLRICTDIPADIHKSLGVGYNCSECPKGFHSTNDGRCEDIDECNATIGVCTQICNNTYGSYKCSCNQGYRNQAGSDICQDVNECLDGTNNCDQICNNYFGGYNCSCYDGFVFNNTKRRCEAAGTAPVGCEALNCNGTAGCTTDEHGNATCFCKKGFQLSLDQNACVDINECQLALCEHDCTNTDGGFFCSCFNGYILDANSFSCKHVDECQDPELNTCQQSCQNDAGGFSCSCYSGYVQSKNDTKLCQDINECADRKTNRCSDNCTNVNGGYICSCPAGYRLDNDERTCIACDAFHYGPNCSLPCNCGIGAVKCDPVNGCLCKTGWKGANCDKDVDECATRPCTGGNSTCINTIGSYVCDCVRGYMNISGVCEGLITINQKCLNTTLYGLNKAPVGASNLERYVVGTAINKAIHKA</sequence>
<evidence type="ECO:0000256" key="1">
    <source>
        <dbReference type="ARBA" id="ARBA00004479"/>
    </source>
</evidence>
<dbReference type="InterPro" id="IPR026823">
    <property type="entry name" value="cEGF"/>
</dbReference>
<evidence type="ECO:0008006" key="16">
    <source>
        <dbReference type="Google" id="ProtNLM"/>
    </source>
</evidence>
<reference evidence="14" key="2">
    <citation type="journal article" date="2021" name="Genome Biol. Evol.">
        <title>Developing a high-quality reference genome for a parasitic bivalve with doubly uniparental inheritance (Bivalvia: Unionida).</title>
        <authorList>
            <person name="Smith C.H."/>
        </authorList>
    </citation>
    <scope>NUCLEOTIDE SEQUENCE</scope>
    <source>
        <strain evidence="14">CHS0354</strain>
        <tissue evidence="14">Mantle</tissue>
    </source>
</reference>
<keyword evidence="15" id="KW-1185">Reference proteome</keyword>
<dbReference type="InterPro" id="IPR001846">
    <property type="entry name" value="VWF_type-D"/>
</dbReference>
<dbReference type="GO" id="GO:0007160">
    <property type="term" value="P:cell-matrix adhesion"/>
    <property type="evidence" value="ECO:0007669"/>
    <property type="project" value="InterPro"/>
</dbReference>
<evidence type="ECO:0000259" key="13">
    <source>
        <dbReference type="PROSITE" id="PS51233"/>
    </source>
</evidence>
<dbReference type="SMART" id="SM00181">
    <property type="entry name" value="EGF"/>
    <property type="match status" value="9"/>
</dbReference>
<dbReference type="Pfam" id="PF07645">
    <property type="entry name" value="EGF_CA"/>
    <property type="match status" value="5"/>
</dbReference>
<dbReference type="PROSITE" id="PS01187">
    <property type="entry name" value="EGF_CA"/>
    <property type="match status" value="3"/>
</dbReference>
<protein>
    <recommendedName>
        <fullName evidence="16">Mucin-like protein</fullName>
    </recommendedName>
</protein>
<dbReference type="FunFam" id="2.10.25.10:FF:000009">
    <property type="entry name" value="Low-density lipoprotein receptor isoform 1"/>
    <property type="match status" value="1"/>
</dbReference>
<dbReference type="Gene3D" id="2.10.25.10">
    <property type="entry name" value="Laminin"/>
    <property type="match status" value="8"/>
</dbReference>
<dbReference type="Pfam" id="PF23263">
    <property type="entry name" value="C8-3_MUC4"/>
    <property type="match status" value="1"/>
</dbReference>
<dbReference type="AlphaFoldDB" id="A0AAE0STD4"/>
<keyword evidence="9" id="KW-0675">Receptor</keyword>
<dbReference type="PANTHER" id="PTHR13802:SF52">
    <property type="entry name" value="MUCIN-4"/>
    <property type="match status" value="1"/>
</dbReference>
<organism evidence="14 15">
    <name type="scientific">Potamilus streckersoni</name>
    <dbReference type="NCBI Taxonomy" id="2493646"/>
    <lineage>
        <taxon>Eukaryota</taxon>
        <taxon>Metazoa</taxon>
        <taxon>Spiralia</taxon>
        <taxon>Lophotrochozoa</taxon>
        <taxon>Mollusca</taxon>
        <taxon>Bivalvia</taxon>
        <taxon>Autobranchia</taxon>
        <taxon>Heteroconchia</taxon>
        <taxon>Palaeoheterodonta</taxon>
        <taxon>Unionida</taxon>
        <taxon>Unionoidea</taxon>
        <taxon>Unionidae</taxon>
        <taxon>Ambleminae</taxon>
        <taxon>Lampsilini</taxon>
        <taxon>Potamilus</taxon>
    </lineage>
</organism>
<dbReference type="InterPro" id="IPR049883">
    <property type="entry name" value="NOTCH1_EGF-like"/>
</dbReference>
<evidence type="ECO:0000256" key="2">
    <source>
        <dbReference type="ARBA" id="ARBA00022536"/>
    </source>
</evidence>
<name>A0AAE0STD4_9BIVA</name>
<dbReference type="Proteomes" id="UP001195483">
    <property type="component" value="Unassembled WGS sequence"/>
</dbReference>
<gene>
    <name evidence="14" type="ORF">CHS0354_005007</name>
</gene>
<reference evidence="14" key="1">
    <citation type="journal article" date="2021" name="Genome Biol. Evol.">
        <title>A High-Quality Reference Genome for a Parasitic Bivalve with Doubly Uniparental Inheritance (Bivalvia: Unionida).</title>
        <authorList>
            <person name="Smith C.H."/>
        </authorList>
    </citation>
    <scope>NUCLEOTIDE SEQUENCE</scope>
    <source>
        <strain evidence="14">CHS0354</strain>
    </source>
</reference>
<evidence type="ECO:0000256" key="6">
    <source>
        <dbReference type="ARBA" id="ARBA00022989"/>
    </source>
</evidence>
<proteinExistence type="predicted"/>
<keyword evidence="3" id="KW-0254">Endocytosis</keyword>
<dbReference type="GO" id="GO:0005509">
    <property type="term" value="F:calcium ion binding"/>
    <property type="evidence" value="ECO:0007669"/>
    <property type="project" value="InterPro"/>
</dbReference>
<dbReference type="InterPro" id="IPR056619">
    <property type="entry name" value="C8-3_MUC4"/>
</dbReference>
<dbReference type="InterPro" id="IPR000742">
    <property type="entry name" value="EGF"/>
</dbReference>
<dbReference type="CDD" id="cd00054">
    <property type="entry name" value="EGF_CA"/>
    <property type="match status" value="4"/>
</dbReference>